<name>A0ABS3IC92_9MICO</name>
<proteinExistence type="predicted"/>
<feature type="transmembrane region" description="Helical" evidence="1">
    <location>
        <begin position="30"/>
        <end position="49"/>
    </location>
</feature>
<dbReference type="PROSITE" id="PS51257">
    <property type="entry name" value="PROKAR_LIPOPROTEIN"/>
    <property type="match status" value="1"/>
</dbReference>
<keyword evidence="1" id="KW-0812">Transmembrane</keyword>
<gene>
    <name evidence="2" type="ORF">J0911_11655</name>
</gene>
<reference evidence="2 3" key="1">
    <citation type="submission" date="2021-03" db="EMBL/GenBank/DDBJ databases">
        <authorList>
            <person name="Xin L."/>
        </authorList>
    </citation>
    <scope>NUCLEOTIDE SEQUENCE [LARGE SCALE GENOMIC DNA]</scope>
    <source>
        <strain evidence="2 3">XHU 5031</strain>
    </source>
</reference>
<keyword evidence="1" id="KW-0472">Membrane</keyword>
<keyword evidence="1" id="KW-1133">Transmembrane helix</keyword>
<evidence type="ECO:0000313" key="3">
    <source>
        <dbReference type="Proteomes" id="UP000664617"/>
    </source>
</evidence>
<keyword evidence="3" id="KW-1185">Reference proteome</keyword>
<dbReference type="Proteomes" id="UP000664617">
    <property type="component" value="Unassembled WGS sequence"/>
</dbReference>
<evidence type="ECO:0000256" key="1">
    <source>
        <dbReference type="SAM" id="Phobius"/>
    </source>
</evidence>
<protein>
    <submittedName>
        <fullName evidence="2">Uncharacterized protein</fullName>
    </submittedName>
</protein>
<reference evidence="3" key="2">
    <citation type="submission" date="2023-07" db="EMBL/GenBank/DDBJ databases">
        <title>Myceligenerans salitolerans sp. nov., a halotolerant actinomycete isolated from a salt lake in Xinjiang, China.</title>
        <authorList>
            <person name="Guan T."/>
        </authorList>
    </citation>
    <scope>NUCLEOTIDE SEQUENCE [LARGE SCALE GENOMIC DNA]</scope>
    <source>
        <strain evidence="3">XHU 5031</strain>
    </source>
</reference>
<dbReference type="EMBL" id="JAFMPK010000044">
    <property type="protein sequence ID" value="MBO0609677.1"/>
    <property type="molecule type" value="Genomic_DNA"/>
</dbReference>
<dbReference type="RefSeq" id="WP_207275609.1">
    <property type="nucleotide sequence ID" value="NZ_JAFMPK010000044.1"/>
</dbReference>
<accession>A0ABS3IC92</accession>
<comment type="caution">
    <text evidence="2">The sequence shown here is derived from an EMBL/GenBank/DDBJ whole genome shotgun (WGS) entry which is preliminary data.</text>
</comment>
<evidence type="ECO:0000313" key="2">
    <source>
        <dbReference type="EMBL" id="MBO0609677.1"/>
    </source>
</evidence>
<organism evidence="2 3">
    <name type="scientific">Myceligenerans salitolerans</name>
    <dbReference type="NCBI Taxonomy" id="1230528"/>
    <lineage>
        <taxon>Bacteria</taxon>
        <taxon>Bacillati</taxon>
        <taxon>Actinomycetota</taxon>
        <taxon>Actinomycetes</taxon>
        <taxon>Micrococcales</taxon>
        <taxon>Promicromonosporaceae</taxon>
        <taxon>Myceligenerans</taxon>
    </lineage>
</organism>
<sequence length="110" mass="11117">MTRVLALGTIVAIGCGVLLGLTLAYGQWMLAAGALLLGVGGATVVALTVPEPAPTIAPVTLSGPVVRPTVELEDEFDELDTPAATDETPVPAPAPALLALDRDRTIPHAA</sequence>